<evidence type="ECO:0000313" key="2">
    <source>
        <dbReference type="EMBL" id="GAA0140978.1"/>
    </source>
</evidence>
<evidence type="ECO:0000313" key="3">
    <source>
        <dbReference type="Proteomes" id="UP001454036"/>
    </source>
</evidence>
<organism evidence="2 3">
    <name type="scientific">Lithospermum erythrorhizon</name>
    <name type="common">Purple gromwell</name>
    <name type="synonym">Lithospermum officinale var. erythrorhizon</name>
    <dbReference type="NCBI Taxonomy" id="34254"/>
    <lineage>
        <taxon>Eukaryota</taxon>
        <taxon>Viridiplantae</taxon>
        <taxon>Streptophyta</taxon>
        <taxon>Embryophyta</taxon>
        <taxon>Tracheophyta</taxon>
        <taxon>Spermatophyta</taxon>
        <taxon>Magnoliopsida</taxon>
        <taxon>eudicotyledons</taxon>
        <taxon>Gunneridae</taxon>
        <taxon>Pentapetalae</taxon>
        <taxon>asterids</taxon>
        <taxon>lamiids</taxon>
        <taxon>Boraginales</taxon>
        <taxon>Boraginaceae</taxon>
        <taxon>Boraginoideae</taxon>
        <taxon>Lithospermeae</taxon>
        <taxon>Lithospermum</taxon>
    </lineage>
</organism>
<sequence length="94" mass="9829">MVVTESVGASYFSGLNKQLDLNVSLQPANANGRSSKSFMTNLSSGLFLMPPAPSGQKRPTGRPPGSGRVQQLALVGAVFLLQLLVSFDISSFGS</sequence>
<proteinExistence type="predicted"/>
<dbReference type="AlphaFoldDB" id="A0AAV3NPS7"/>
<feature type="region of interest" description="Disordered" evidence="1">
    <location>
        <begin position="49"/>
        <end position="68"/>
    </location>
</feature>
<gene>
    <name evidence="2" type="ORF">LIER_44053</name>
</gene>
<protein>
    <submittedName>
        <fullName evidence="2">Uncharacterized protein</fullName>
    </submittedName>
</protein>
<name>A0AAV3NPS7_LITER</name>
<comment type="caution">
    <text evidence="2">The sequence shown here is derived from an EMBL/GenBank/DDBJ whole genome shotgun (WGS) entry which is preliminary data.</text>
</comment>
<reference evidence="2 3" key="1">
    <citation type="submission" date="2024-01" db="EMBL/GenBank/DDBJ databases">
        <title>The complete chloroplast genome sequence of Lithospermum erythrorhizon: insights into the phylogenetic relationship among Boraginaceae species and the maternal lineages of purple gromwells.</title>
        <authorList>
            <person name="Okada T."/>
            <person name="Watanabe K."/>
        </authorList>
    </citation>
    <scope>NUCLEOTIDE SEQUENCE [LARGE SCALE GENOMIC DNA]</scope>
</reference>
<dbReference type="Proteomes" id="UP001454036">
    <property type="component" value="Unassembled WGS sequence"/>
</dbReference>
<dbReference type="EMBL" id="BAABME010045292">
    <property type="protein sequence ID" value="GAA0140978.1"/>
    <property type="molecule type" value="Genomic_DNA"/>
</dbReference>
<accession>A0AAV3NPS7</accession>
<keyword evidence="3" id="KW-1185">Reference proteome</keyword>
<evidence type="ECO:0000256" key="1">
    <source>
        <dbReference type="SAM" id="MobiDB-lite"/>
    </source>
</evidence>